<gene>
    <name evidence="4" type="ORF">EAI_03358</name>
</gene>
<dbReference type="InterPro" id="IPR001283">
    <property type="entry name" value="CRISP-related"/>
</dbReference>
<dbReference type="InterPro" id="IPR018244">
    <property type="entry name" value="Allrgn_V5/Tpx1_CS"/>
</dbReference>
<dbReference type="GO" id="GO:0005576">
    <property type="term" value="C:extracellular region"/>
    <property type="evidence" value="ECO:0007669"/>
    <property type="project" value="UniProtKB-SubCell"/>
</dbReference>
<proteinExistence type="predicted"/>
<dbReference type="Pfam" id="PF00188">
    <property type="entry name" value="CAP"/>
    <property type="match status" value="1"/>
</dbReference>
<dbReference type="InParanoid" id="E2BJW7"/>
<dbReference type="InterPro" id="IPR014044">
    <property type="entry name" value="CAP_dom"/>
</dbReference>
<dbReference type="SUPFAM" id="SSF55797">
    <property type="entry name" value="PR-1-like"/>
    <property type="match status" value="1"/>
</dbReference>
<evidence type="ECO:0000256" key="2">
    <source>
        <dbReference type="ARBA" id="ARBA00022525"/>
    </source>
</evidence>
<evidence type="ECO:0000256" key="1">
    <source>
        <dbReference type="ARBA" id="ARBA00004613"/>
    </source>
</evidence>
<dbReference type="Proteomes" id="UP000008237">
    <property type="component" value="Unassembled WGS sequence"/>
</dbReference>
<name>E2BJW7_HARSA</name>
<organism evidence="5">
    <name type="scientific">Harpegnathos saltator</name>
    <name type="common">Jerdon's jumping ant</name>
    <dbReference type="NCBI Taxonomy" id="610380"/>
    <lineage>
        <taxon>Eukaryota</taxon>
        <taxon>Metazoa</taxon>
        <taxon>Ecdysozoa</taxon>
        <taxon>Arthropoda</taxon>
        <taxon>Hexapoda</taxon>
        <taxon>Insecta</taxon>
        <taxon>Pterygota</taxon>
        <taxon>Neoptera</taxon>
        <taxon>Endopterygota</taxon>
        <taxon>Hymenoptera</taxon>
        <taxon>Apocrita</taxon>
        <taxon>Aculeata</taxon>
        <taxon>Formicoidea</taxon>
        <taxon>Formicidae</taxon>
        <taxon>Ponerinae</taxon>
        <taxon>Ponerini</taxon>
        <taxon>Harpegnathos</taxon>
    </lineage>
</organism>
<dbReference type="EMBL" id="GL448708">
    <property type="protein sequence ID" value="EFN83976.1"/>
    <property type="molecule type" value="Genomic_DNA"/>
</dbReference>
<sequence length="59" mass="6734">LIYRKNITKVGDYTQMVYGNTRKIGCGQIFYKQPNDSYEKYYLVCNYGPGGNIPGAPVY</sequence>
<feature type="non-terminal residue" evidence="4">
    <location>
        <position position="59"/>
    </location>
</feature>
<evidence type="ECO:0000313" key="5">
    <source>
        <dbReference type="Proteomes" id="UP000008237"/>
    </source>
</evidence>
<comment type="subcellular location">
    <subcellularLocation>
        <location evidence="1">Secreted</location>
    </subcellularLocation>
</comment>
<evidence type="ECO:0000259" key="3">
    <source>
        <dbReference type="Pfam" id="PF00188"/>
    </source>
</evidence>
<dbReference type="PROSITE" id="PS01010">
    <property type="entry name" value="CRISP_2"/>
    <property type="match status" value="1"/>
</dbReference>
<dbReference type="PRINTS" id="PR00837">
    <property type="entry name" value="V5TPXLIKE"/>
</dbReference>
<protein>
    <submittedName>
        <fullName evidence="4">Venom allergen 3</fullName>
    </submittedName>
</protein>
<keyword evidence="5" id="KW-1185">Reference proteome</keyword>
<dbReference type="InterPro" id="IPR035940">
    <property type="entry name" value="CAP_sf"/>
</dbReference>
<dbReference type="STRING" id="610380.E2BJW7"/>
<keyword evidence="2" id="KW-0964">Secreted</keyword>
<evidence type="ECO:0000313" key="4">
    <source>
        <dbReference type="EMBL" id="EFN83976.1"/>
    </source>
</evidence>
<feature type="domain" description="SCP" evidence="3">
    <location>
        <begin position="10"/>
        <end position="47"/>
    </location>
</feature>
<dbReference type="OrthoDB" id="43654at2759"/>
<dbReference type="Gene3D" id="3.40.33.10">
    <property type="entry name" value="CAP"/>
    <property type="match status" value="1"/>
</dbReference>
<reference evidence="4 5" key="1">
    <citation type="journal article" date="2010" name="Science">
        <title>Genomic comparison of the ants Camponotus floridanus and Harpegnathos saltator.</title>
        <authorList>
            <person name="Bonasio R."/>
            <person name="Zhang G."/>
            <person name="Ye C."/>
            <person name="Mutti N.S."/>
            <person name="Fang X."/>
            <person name="Qin N."/>
            <person name="Donahue G."/>
            <person name="Yang P."/>
            <person name="Li Q."/>
            <person name="Li C."/>
            <person name="Zhang P."/>
            <person name="Huang Z."/>
            <person name="Berger S.L."/>
            <person name="Reinberg D."/>
            <person name="Wang J."/>
            <person name="Liebig J."/>
        </authorList>
    </citation>
    <scope>NUCLEOTIDE SEQUENCE [LARGE SCALE GENOMIC DNA]</scope>
    <source>
        <strain evidence="4 5">R22 G/1</strain>
    </source>
</reference>
<feature type="non-terminal residue" evidence="4">
    <location>
        <position position="1"/>
    </location>
</feature>
<dbReference type="AlphaFoldDB" id="E2BJW7"/>
<accession>E2BJW7</accession>